<comment type="caution">
    <text evidence="10">The sequence shown here is derived from an EMBL/GenBank/DDBJ whole genome shotgun (WGS) entry which is preliminary data.</text>
</comment>
<accession>A0A424YGQ7</accession>
<dbReference type="Pfam" id="PF01555">
    <property type="entry name" value="N6_N4_Mtase"/>
    <property type="match status" value="1"/>
</dbReference>
<dbReference type="InterPro" id="IPR002941">
    <property type="entry name" value="DNA_methylase_N4/N6"/>
</dbReference>
<dbReference type="GO" id="GO:0032259">
    <property type="term" value="P:methylation"/>
    <property type="evidence" value="ECO:0007669"/>
    <property type="project" value="UniProtKB-KW"/>
</dbReference>
<dbReference type="PROSITE" id="PS00093">
    <property type="entry name" value="N4_MTASE"/>
    <property type="match status" value="1"/>
</dbReference>
<proteinExistence type="inferred from homology"/>
<evidence type="ECO:0000256" key="3">
    <source>
        <dbReference type="ARBA" id="ARBA00022679"/>
    </source>
</evidence>
<dbReference type="GO" id="GO:0003677">
    <property type="term" value="F:DNA binding"/>
    <property type="evidence" value="ECO:0007669"/>
    <property type="project" value="UniProtKB-KW"/>
</dbReference>
<evidence type="ECO:0000256" key="4">
    <source>
        <dbReference type="ARBA" id="ARBA00022691"/>
    </source>
</evidence>
<dbReference type="PRINTS" id="PR00508">
    <property type="entry name" value="S21N4MTFRASE"/>
</dbReference>
<dbReference type="Proteomes" id="UP000285138">
    <property type="component" value="Unassembled WGS sequence"/>
</dbReference>
<keyword evidence="2 10" id="KW-0489">Methyltransferase</keyword>
<keyword evidence="5" id="KW-0680">Restriction system</keyword>
<comment type="similarity">
    <text evidence="1">Belongs to the N(4)/N(6)-methyltransferase family. N(4) subfamily.</text>
</comment>
<dbReference type="InterPro" id="IPR001091">
    <property type="entry name" value="RM_Methyltransferase"/>
</dbReference>
<dbReference type="InterPro" id="IPR029063">
    <property type="entry name" value="SAM-dependent_MTases_sf"/>
</dbReference>
<evidence type="ECO:0000313" key="10">
    <source>
        <dbReference type="EMBL" id="RQD77172.1"/>
    </source>
</evidence>
<sequence length="357" mass="41481">MRTSHNILFQDSRELKNIKDEGADLAVTSPPYPMIEMWDEMFIKQNPEIEKAFKEGESSKAFEYMHRELDKVWRELFRVLKKGGIACINIGDATRTIKGNFKLYSNHSRIINNCLSLGFSVLPNILWRKQTNAPNKFMGSGMLPPGAYVTLEHEYIIILRKGSKREFKTPAEKANRKESAFFWEERNRWFSDIWEDLRGTRQKLDDEKARKRSGAFPFELAYRLINMFSVKGDMVLDPFLGTGTTMLAAMASQRNSTGLELDTSLEGVIKNLAGNIVDFSNLYIRDRMEKHLEFIEERNKNNKPLRHYNHHHNIPVTTRQETCLKLHEIEGVQERSPLNYVASYKELTPPKVQLSLF</sequence>
<evidence type="ECO:0000256" key="7">
    <source>
        <dbReference type="ARBA" id="ARBA00049120"/>
    </source>
</evidence>
<evidence type="ECO:0000259" key="9">
    <source>
        <dbReference type="Pfam" id="PF01555"/>
    </source>
</evidence>
<evidence type="ECO:0000256" key="8">
    <source>
        <dbReference type="RuleBase" id="RU362026"/>
    </source>
</evidence>
<keyword evidence="6" id="KW-0238">DNA-binding</keyword>
<dbReference type="GO" id="GO:0009307">
    <property type="term" value="P:DNA restriction-modification system"/>
    <property type="evidence" value="ECO:0007669"/>
    <property type="project" value="UniProtKB-KW"/>
</dbReference>
<evidence type="ECO:0000256" key="1">
    <source>
        <dbReference type="ARBA" id="ARBA00010203"/>
    </source>
</evidence>
<reference evidence="10 11" key="1">
    <citation type="submission" date="2018-08" db="EMBL/GenBank/DDBJ databases">
        <title>The metabolism and importance of syntrophic acetate oxidation coupled to methane or sulfide production in haloalkaline environments.</title>
        <authorList>
            <person name="Timmers P.H.A."/>
            <person name="Vavourakis C.D."/>
            <person name="Sorokin D.Y."/>
            <person name="Sinninghe Damste J.S."/>
            <person name="Muyzer G."/>
            <person name="Stams A.J.M."/>
            <person name="Plugge C.M."/>
        </authorList>
    </citation>
    <scope>NUCLEOTIDE SEQUENCE [LARGE SCALE GENOMIC DNA]</scope>
    <source>
        <strain evidence="10">MSAO_Bac1</strain>
    </source>
</reference>
<dbReference type="GO" id="GO:0008170">
    <property type="term" value="F:N-methyltransferase activity"/>
    <property type="evidence" value="ECO:0007669"/>
    <property type="project" value="InterPro"/>
</dbReference>
<feature type="domain" description="DNA methylase N-4/N-6" evidence="9">
    <location>
        <begin position="24"/>
        <end position="264"/>
    </location>
</feature>
<dbReference type="SUPFAM" id="SSF53335">
    <property type="entry name" value="S-adenosyl-L-methionine-dependent methyltransferases"/>
    <property type="match status" value="1"/>
</dbReference>
<name>A0A424YGQ7_9FIRM</name>
<organism evidence="10 11">
    <name type="scientific">Candidatus Syntrophonatronum acetioxidans</name>
    <dbReference type="NCBI Taxonomy" id="1795816"/>
    <lineage>
        <taxon>Bacteria</taxon>
        <taxon>Bacillati</taxon>
        <taxon>Bacillota</taxon>
        <taxon>Clostridia</taxon>
        <taxon>Eubacteriales</taxon>
        <taxon>Syntrophomonadaceae</taxon>
        <taxon>Candidatus Syntrophonatronum</taxon>
    </lineage>
</organism>
<evidence type="ECO:0000256" key="6">
    <source>
        <dbReference type="ARBA" id="ARBA00023125"/>
    </source>
</evidence>
<keyword evidence="4" id="KW-0949">S-adenosyl-L-methionine</keyword>
<comment type="catalytic activity">
    <reaction evidence="7">
        <text>a 2'-deoxycytidine in DNA + S-adenosyl-L-methionine = an N(4)-methyl-2'-deoxycytidine in DNA + S-adenosyl-L-homocysteine + H(+)</text>
        <dbReference type="Rhea" id="RHEA:16857"/>
        <dbReference type="Rhea" id="RHEA-COMP:11369"/>
        <dbReference type="Rhea" id="RHEA-COMP:13674"/>
        <dbReference type="ChEBI" id="CHEBI:15378"/>
        <dbReference type="ChEBI" id="CHEBI:57856"/>
        <dbReference type="ChEBI" id="CHEBI:59789"/>
        <dbReference type="ChEBI" id="CHEBI:85452"/>
        <dbReference type="ChEBI" id="CHEBI:137933"/>
        <dbReference type="EC" id="2.1.1.113"/>
    </reaction>
</comment>
<dbReference type="EC" id="2.1.1.-" evidence="8"/>
<evidence type="ECO:0000256" key="2">
    <source>
        <dbReference type="ARBA" id="ARBA00022603"/>
    </source>
</evidence>
<evidence type="ECO:0000256" key="5">
    <source>
        <dbReference type="ARBA" id="ARBA00022747"/>
    </source>
</evidence>
<gene>
    <name evidence="10" type="ORF">D5R97_03015</name>
</gene>
<evidence type="ECO:0000313" key="11">
    <source>
        <dbReference type="Proteomes" id="UP000285138"/>
    </source>
</evidence>
<dbReference type="AlphaFoldDB" id="A0A424YGQ7"/>
<dbReference type="InterPro" id="IPR017985">
    <property type="entry name" value="MeTrfase_CN4_CS"/>
</dbReference>
<keyword evidence="3 10" id="KW-0808">Transferase</keyword>
<protein>
    <recommendedName>
        <fullName evidence="8">Methyltransferase</fullName>
        <ecNumber evidence="8">2.1.1.-</ecNumber>
    </recommendedName>
</protein>
<dbReference type="Gene3D" id="3.40.50.150">
    <property type="entry name" value="Vaccinia Virus protein VP39"/>
    <property type="match status" value="1"/>
</dbReference>
<dbReference type="GO" id="GO:0015667">
    <property type="term" value="F:site-specific DNA-methyltransferase (cytosine-N4-specific) activity"/>
    <property type="evidence" value="ECO:0007669"/>
    <property type="project" value="UniProtKB-EC"/>
</dbReference>
<dbReference type="EMBL" id="QZAA01000080">
    <property type="protein sequence ID" value="RQD77172.1"/>
    <property type="molecule type" value="Genomic_DNA"/>
</dbReference>